<dbReference type="Gene3D" id="3.40.190.10">
    <property type="entry name" value="Periplasmic binding protein-like II"/>
    <property type="match status" value="1"/>
</dbReference>
<protein>
    <recommendedName>
        <fullName evidence="4">Phosphate ABC transporter substrate-binding protein</fullName>
    </recommendedName>
</protein>
<keyword evidence="1" id="KW-0732">Signal</keyword>
<sequence length="134" mass="14880">MILHPRRLVFLLLCCLSGLGQADVAVIVHPDSGASLTPAQVASVYLGLDRSMTPVDLRQWGDTRTHFYHQLIRKNEAQLKSHWAALIFTGKGRPPQGVPDESAMLDRIATDPRAIGYVDRESVDDRVHVLFVVP</sequence>
<evidence type="ECO:0000256" key="1">
    <source>
        <dbReference type="SAM" id="SignalP"/>
    </source>
</evidence>
<dbReference type="SUPFAM" id="SSF53850">
    <property type="entry name" value="Periplasmic binding protein-like II"/>
    <property type="match status" value="1"/>
</dbReference>
<dbReference type="EMBL" id="BMNN01000003">
    <property type="protein sequence ID" value="GGJ02082.1"/>
    <property type="molecule type" value="Genomic_DNA"/>
</dbReference>
<gene>
    <name evidence="2" type="ORF">GCM10009083_18670</name>
</gene>
<evidence type="ECO:0000313" key="2">
    <source>
        <dbReference type="EMBL" id="GGJ02082.1"/>
    </source>
</evidence>
<keyword evidence="3" id="KW-1185">Reference proteome</keyword>
<feature type="signal peptide" evidence="1">
    <location>
        <begin position="1"/>
        <end position="22"/>
    </location>
</feature>
<dbReference type="RefSeq" id="WP_188636352.1">
    <property type="nucleotide sequence ID" value="NZ_BMNN01000003.1"/>
</dbReference>
<name>A0ABQ2CQI4_9GAMM</name>
<proteinExistence type="predicted"/>
<evidence type="ECO:0000313" key="3">
    <source>
        <dbReference type="Proteomes" id="UP000633263"/>
    </source>
</evidence>
<accession>A0ABQ2CQI4</accession>
<reference evidence="3" key="1">
    <citation type="journal article" date="2019" name="Int. J. Syst. Evol. Microbiol.">
        <title>The Global Catalogue of Microorganisms (GCM) 10K type strain sequencing project: providing services to taxonomists for standard genome sequencing and annotation.</title>
        <authorList>
            <consortium name="The Broad Institute Genomics Platform"/>
            <consortium name="The Broad Institute Genome Sequencing Center for Infectious Disease"/>
            <person name="Wu L."/>
            <person name="Ma J."/>
        </authorList>
    </citation>
    <scope>NUCLEOTIDE SEQUENCE [LARGE SCALE GENOMIC DNA]</scope>
    <source>
        <strain evidence="3">JCM 11590</strain>
    </source>
</reference>
<dbReference type="Proteomes" id="UP000633263">
    <property type="component" value="Unassembled WGS sequence"/>
</dbReference>
<feature type="chain" id="PRO_5047320940" description="Phosphate ABC transporter substrate-binding protein" evidence="1">
    <location>
        <begin position="23"/>
        <end position="134"/>
    </location>
</feature>
<comment type="caution">
    <text evidence="2">The sequence shown here is derived from an EMBL/GenBank/DDBJ whole genome shotgun (WGS) entry which is preliminary data.</text>
</comment>
<organism evidence="2 3">
    <name type="scientific">Halopseudomonas pertucinogena</name>
    <dbReference type="NCBI Taxonomy" id="86175"/>
    <lineage>
        <taxon>Bacteria</taxon>
        <taxon>Pseudomonadati</taxon>
        <taxon>Pseudomonadota</taxon>
        <taxon>Gammaproteobacteria</taxon>
        <taxon>Pseudomonadales</taxon>
        <taxon>Pseudomonadaceae</taxon>
        <taxon>Halopseudomonas</taxon>
    </lineage>
</organism>
<evidence type="ECO:0008006" key="4">
    <source>
        <dbReference type="Google" id="ProtNLM"/>
    </source>
</evidence>